<organism evidence="3">
    <name type="scientific">uncultured Pseudonocardia sp</name>
    <dbReference type="NCBI Taxonomy" id="211455"/>
    <lineage>
        <taxon>Bacteria</taxon>
        <taxon>Bacillati</taxon>
        <taxon>Actinomycetota</taxon>
        <taxon>Actinomycetes</taxon>
        <taxon>Pseudonocardiales</taxon>
        <taxon>Pseudonocardiaceae</taxon>
        <taxon>Pseudonocardia</taxon>
        <taxon>environmental samples</taxon>
    </lineage>
</organism>
<name>A0A6J4NBV1_9PSEU</name>
<dbReference type="EMBL" id="CADCUS010000061">
    <property type="protein sequence ID" value="CAA9383073.1"/>
    <property type="molecule type" value="Genomic_DNA"/>
</dbReference>
<dbReference type="AlphaFoldDB" id="A0A6J4NBV1"/>
<proteinExistence type="predicted"/>
<dbReference type="InterPro" id="IPR000253">
    <property type="entry name" value="FHA_dom"/>
</dbReference>
<feature type="domain" description="FHA" evidence="2">
    <location>
        <begin position="45"/>
        <end position="96"/>
    </location>
</feature>
<gene>
    <name evidence="3" type="ORF">AVDCRST_MAG66-441</name>
</gene>
<dbReference type="SUPFAM" id="SSF49879">
    <property type="entry name" value="SMAD/FHA domain"/>
    <property type="match status" value="1"/>
</dbReference>
<dbReference type="Gene3D" id="2.60.200.20">
    <property type="match status" value="1"/>
</dbReference>
<accession>A0A6J4NBV1</accession>
<reference evidence="3" key="1">
    <citation type="submission" date="2020-02" db="EMBL/GenBank/DDBJ databases">
        <authorList>
            <person name="Meier V. D."/>
        </authorList>
    </citation>
    <scope>NUCLEOTIDE SEQUENCE</scope>
    <source>
        <strain evidence="3">AVDCRST_MAG66</strain>
    </source>
</reference>
<evidence type="ECO:0000256" key="1">
    <source>
        <dbReference type="ARBA" id="ARBA00022553"/>
    </source>
</evidence>
<protein>
    <recommendedName>
        <fullName evidence="2">FHA domain-containing protein</fullName>
    </recommendedName>
</protein>
<sequence length="263" mass="29104">MSPDRVLPTSHASLAHGVPRSARATIYVLSVAGGISVGPKEGRTLVFGRNRPEVHVCVGEDDPRVSREHGRLAHRTGKWWIENTGRLPVRLPGGRLLFAEEEPVPLDEGYTPVFVRGSNEREHLLEVYVTGDDGGRPAARHRDATQQPVLFRLDDDERLVLVVLGQRYLLHEHRPQPLSWRQAADQLAELRPDAGWTPKRVEHAVTAVRTRMSRNGVPGLTREEVGEPVGNALNDNLIRELVLSTTLVPPDLALLGEGYDPAT</sequence>
<keyword evidence="1" id="KW-0597">Phosphoprotein</keyword>
<dbReference type="PROSITE" id="PS50006">
    <property type="entry name" value="FHA_DOMAIN"/>
    <property type="match status" value="1"/>
</dbReference>
<dbReference type="InterPro" id="IPR008984">
    <property type="entry name" value="SMAD_FHA_dom_sf"/>
</dbReference>
<evidence type="ECO:0000313" key="3">
    <source>
        <dbReference type="EMBL" id="CAA9383073.1"/>
    </source>
</evidence>
<evidence type="ECO:0000259" key="2">
    <source>
        <dbReference type="PROSITE" id="PS50006"/>
    </source>
</evidence>